<dbReference type="Proteomes" id="UP000198393">
    <property type="component" value="Unassembled WGS sequence"/>
</dbReference>
<protein>
    <recommendedName>
        <fullName evidence="4">Chromosome partition protein Smc</fullName>
    </recommendedName>
</protein>
<keyword evidence="1" id="KW-0175">Coiled coil</keyword>
<proteinExistence type="predicted"/>
<dbReference type="EMBL" id="FZPD01000004">
    <property type="protein sequence ID" value="SNT17062.1"/>
    <property type="molecule type" value="Genomic_DNA"/>
</dbReference>
<name>A0A239KH90_EKHLU</name>
<dbReference type="OrthoDB" id="597123at2"/>
<keyword evidence="3" id="KW-1185">Reference proteome</keyword>
<dbReference type="RefSeq" id="WP_089357327.1">
    <property type="nucleotide sequence ID" value="NZ_FZPD01000004.1"/>
</dbReference>
<accession>A0A239KH90</accession>
<evidence type="ECO:0000313" key="2">
    <source>
        <dbReference type="EMBL" id="SNT17062.1"/>
    </source>
</evidence>
<sequence length="301" mass="34235">MKTKTKNILAVVIGLAITAGLAAVFISMQEEKEELTVQSIQLEEELQERDSAYNEIIDIMYGVESKIEKIKQRESLLSEVSASDDFTKADKKQMVKDMSMIDSLIIETNETVARLVSKLDNANINLNSFKNRVNKLSRELEDRKKSIASLRGELKEKDVQIANLNTDIKSLEYRVDTQDETIDTQMNKINLQQEKLNKAFFAIGTEKSLVEDGLVSKEGGFLWFGKTNELDPDAAKEKFSEIDIRTTNRLIVDAEKVDLITEHPSDSYEIVKDGEIIKYINIKNPDKFWEISKYLVVAVKS</sequence>
<gene>
    <name evidence="2" type="ORF">SAMN05421640_2635</name>
</gene>
<organism evidence="2 3">
    <name type="scientific">Ekhidna lutea</name>
    <dbReference type="NCBI Taxonomy" id="447679"/>
    <lineage>
        <taxon>Bacteria</taxon>
        <taxon>Pseudomonadati</taxon>
        <taxon>Bacteroidota</taxon>
        <taxon>Cytophagia</taxon>
        <taxon>Cytophagales</taxon>
        <taxon>Reichenbachiellaceae</taxon>
        <taxon>Ekhidna</taxon>
    </lineage>
</organism>
<reference evidence="2 3" key="1">
    <citation type="submission" date="2017-06" db="EMBL/GenBank/DDBJ databases">
        <authorList>
            <person name="Kim H.J."/>
            <person name="Triplett B.A."/>
        </authorList>
    </citation>
    <scope>NUCLEOTIDE SEQUENCE [LARGE SCALE GENOMIC DNA]</scope>
    <source>
        <strain evidence="2 3">DSM 19307</strain>
    </source>
</reference>
<evidence type="ECO:0000256" key="1">
    <source>
        <dbReference type="SAM" id="Coils"/>
    </source>
</evidence>
<feature type="coiled-coil region" evidence="1">
    <location>
        <begin position="112"/>
        <end position="174"/>
    </location>
</feature>
<dbReference type="AlphaFoldDB" id="A0A239KH90"/>
<dbReference type="Gene3D" id="1.20.5.340">
    <property type="match status" value="1"/>
</dbReference>
<evidence type="ECO:0000313" key="3">
    <source>
        <dbReference type="Proteomes" id="UP000198393"/>
    </source>
</evidence>
<evidence type="ECO:0008006" key="4">
    <source>
        <dbReference type="Google" id="ProtNLM"/>
    </source>
</evidence>